<proteinExistence type="predicted"/>
<protein>
    <submittedName>
        <fullName evidence="1">Uncharacterized protein</fullName>
    </submittedName>
</protein>
<evidence type="ECO:0000313" key="1">
    <source>
        <dbReference type="EMBL" id="CAA7197621.1"/>
    </source>
</evidence>
<dbReference type="EMBL" id="CACVBR010000081">
    <property type="protein sequence ID" value="CAA7197621.1"/>
    <property type="molecule type" value="Genomic_DNA"/>
</dbReference>
<evidence type="ECO:0000313" key="2">
    <source>
        <dbReference type="Proteomes" id="UP000445144"/>
    </source>
</evidence>
<dbReference type="Proteomes" id="UP000445144">
    <property type="component" value="Unassembled WGS sequence"/>
</dbReference>
<sequence>MANDPLFFTMFNASITEPLANFIEHKIMFNDYKKLGYMDYLFIMDYFEKK</sequence>
<gene>
    <name evidence="1" type="ORF">CHRY9293_03694</name>
</gene>
<accession>A0A6N4XBE9</accession>
<name>A0A6N4XBE9_9FLAO</name>
<organism evidence="1 2">
    <name type="scientific">Chryseobacterium potabilaquae</name>
    <dbReference type="NCBI Taxonomy" id="2675057"/>
    <lineage>
        <taxon>Bacteria</taxon>
        <taxon>Pseudomonadati</taxon>
        <taxon>Bacteroidota</taxon>
        <taxon>Flavobacteriia</taxon>
        <taxon>Flavobacteriales</taxon>
        <taxon>Weeksellaceae</taxon>
        <taxon>Chryseobacterium group</taxon>
        <taxon>Chryseobacterium</taxon>
    </lineage>
</organism>
<dbReference type="AlphaFoldDB" id="A0A6N4XBE9"/>
<reference evidence="1 2" key="1">
    <citation type="submission" date="2020-01" db="EMBL/GenBank/DDBJ databases">
        <authorList>
            <person name="Rodrigo-Torres L."/>
            <person name="Arahal R. D."/>
            <person name="Lucena T."/>
        </authorList>
    </citation>
    <scope>NUCLEOTIDE SEQUENCE [LARGE SCALE GENOMIC DNA]</scope>
    <source>
        <strain evidence="1 2">CECT 9293</strain>
    </source>
</reference>
<keyword evidence="2" id="KW-1185">Reference proteome</keyword>